<evidence type="ECO:0000256" key="4">
    <source>
        <dbReference type="ARBA" id="ARBA00004635"/>
    </source>
</evidence>
<gene>
    <name evidence="14" type="ORF">JCM19240_4006</name>
</gene>
<evidence type="ECO:0000256" key="3">
    <source>
        <dbReference type="ARBA" id="ARBA00004442"/>
    </source>
</evidence>
<evidence type="ECO:0000256" key="13">
    <source>
        <dbReference type="SAM" id="Phobius"/>
    </source>
</evidence>
<keyword evidence="15" id="KW-1185">Reference proteome</keyword>
<comment type="caution">
    <text evidence="14">The sequence shown here is derived from an EMBL/GenBank/DDBJ whole genome shotgun (WGS) entry which is preliminary data.</text>
</comment>
<evidence type="ECO:0000313" key="15">
    <source>
        <dbReference type="Proteomes" id="UP000029224"/>
    </source>
</evidence>
<evidence type="ECO:0000256" key="8">
    <source>
        <dbReference type="ARBA" id="ARBA00023136"/>
    </source>
</evidence>
<reference evidence="14 15" key="1">
    <citation type="submission" date="2014-09" db="EMBL/GenBank/DDBJ databases">
        <title>Vibrio maritimus JCM 19240. (C210) whole genome shotgun sequence.</title>
        <authorList>
            <person name="Sawabe T."/>
            <person name="Meirelles P."/>
            <person name="Nakanishi M."/>
            <person name="Sayaka M."/>
            <person name="Hattori M."/>
            <person name="Ohkuma M."/>
        </authorList>
    </citation>
    <scope>NUCLEOTIDE SEQUENCE [LARGE SCALE GENOMIC DNA]</scope>
    <source>
        <strain evidence="14 15">JCM 19240</strain>
    </source>
</reference>
<evidence type="ECO:0000256" key="1">
    <source>
        <dbReference type="ARBA" id="ARBA00002591"/>
    </source>
</evidence>
<evidence type="ECO:0000256" key="10">
    <source>
        <dbReference type="ARBA" id="ARBA00023143"/>
    </source>
</evidence>
<dbReference type="AlphaFoldDB" id="A0A090T3B9"/>
<dbReference type="GO" id="GO:0009279">
    <property type="term" value="C:cell outer membrane"/>
    <property type="evidence" value="ECO:0007669"/>
    <property type="project" value="UniProtKB-SubCell"/>
</dbReference>
<keyword evidence="13" id="KW-1133">Transmembrane helix</keyword>
<keyword evidence="14" id="KW-0966">Cell projection</keyword>
<evidence type="ECO:0000256" key="2">
    <source>
        <dbReference type="ARBA" id="ARBA00004117"/>
    </source>
</evidence>
<keyword evidence="10" id="KW-0975">Bacterial flagellum</keyword>
<keyword evidence="9" id="KW-0564">Palmitate</keyword>
<evidence type="ECO:0000256" key="5">
    <source>
        <dbReference type="ARBA" id="ARBA00006929"/>
    </source>
</evidence>
<proteinExistence type="inferred from homology"/>
<comment type="similarity">
    <text evidence="5">Belongs to the FlgH family.</text>
</comment>
<comment type="function">
    <text evidence="1">Assembles around the rod to form the L-ring and probably protects the motor/basal body from shearing forces during rotation.</text>
</comment>
<comment type="subunit">
    <text evidence="6">The basal body constitutes a major portion of the flagellar organelle and consists of four rings (L,P,S, and M) mounted on a central rod.</text>
</comment>
<dbReference type="PANTHER" id="PTHR34933">
    <property type="entry name" value="FLAGELLAR L-RING PROTEIN"/>
    <property type="match status" value="1"/>
</dbReference>
<name>A0A090T3B9_9VIBR</name>
<evidence type="ECO:0000256" key="9">
    <source>
        <dbReference type="ARBA" id="ARBA00023139"/>
    </source>
</evidence>
<evidence type="ECO:0000313" key="14">
    <source>
        <dbReference type="EMBL" id="GAL34456.1"/>
    </source>
</evidence>
<accession>A0A090T3B9</accession>
<evidence type="ECO:0000256" key="12">
    <source>
        <dbReference type="ARBA" id="ARBA00023288"/>
    </source>
</evidence>
<feature type="transmembrane region" description="Helical" evidence="13">
    <location>
        <begin position="20"/>
        <end position="39"/>
    </location>
</feature>
<keyword evidence="11" id="KW-0998">Cell outer membrane</keyword>
<keyword evidence="13" id="KW-0812">Transmembrane</keyword>
<dbReference type="PANTHER" id="PTHR34933:SF1">
    <property type="entry name" value="FLAGELLAR L-RING PROTEIN"/>
    <property type="match status" value="1"/>
</dbReference>
<dbReference type="Pfam" id="PF02107">
    <property type="entry name" value="FlgH"/>
    <property type="match status" value="1"/>
</dbReference>
<dbReference type="GO" id="GO:0071973">
    <property type="term" value="P:bacterial-type flagellum-dependent cell motility"/>
    <property type="evidence" value="ECO:0007669"/>
    <property type="project" value="InterPro"/>
</dbReference>
<evidence type="ECO:0000256" key="7">
    <source>
        <dbReference type="ARBA" id="ARBA00022729"/>
    </source>
</evidence>
<keyword evidence="8 13" id="KW-0472">Membrane</keyword>
<keyword evidence="14" id="KW-0282">Flagellum</keyword>
<keyword evidence="14" id="KW-0969">Cilium</keyword>
<dbReference type="Proteomes" id="UP000029224">
    <property type="component" value="Unassembled WGS sequence"/>
</dbReference>
<evidence type="ECO:0000256" key="6">
    <source>
        <dbReference type="ARBA" id="ARBA00011439"/>
    </source>
</evidence>
<dbReference type="InterPro" id="IPR000527">
    <property type="entry name" value="Flag_Lring"/>
</dbReference>
<evidence type="ECO:0000256" key="11">
    <source>
        <dbReference type="ARBA" id="ARBA00023237"/>
    </source>
</evidence>
<dbReference type="EMBL" id="BBMT01000005">
    <property type="protein sequence ID" value="GAL34456.1"/>
    <property type="molecule type" value="Genomic_DNA"/>
</dbReference>
<sequence>MAKQDEQAPKTSGVIEKRHAIGAIYFLAVVALLVINLSGCAGRQQEFTPPSPDDEAYAPPDLDYQVTRVSKGSLYTGKTAMTLFQDRRAYRIGDILTVVLDEKTESDKSASTQFGKESNVAVAAPTLGSTTYAEGAASLEASRDFDGAAASTKVTA</sequence>
<comment type="subcellular location">
    <subcellularLocation>
        <location evidence="2">Bacterial flagellum basal body</location>
    </subcellularLocation>
    <subcellularLocation>
        <location evidence="3">Cell outer membrane</location>
    </subcellularLocation>
    <subcellularLocation>
        <location evidence="4">Membrane</location>
        <topology evidence="4">Lipid-anchor</topology>
    </subcellularLocation>
</comment>
<keyword evidence="7" id="KW-0732">Signal</keyword>
<dbReference type="GO" id="GO:0009427">
    <property type="term" value="C:bacterial-type flagellum basal body, distal rod, L ring"/>
    <property type="evidence" value="ECO:0007669"/>
    <property type="project" value="InterPro"/>
</dbReference>
<reference evidence="14 15" key="2">
    <citation type="submission" date="2014-09" db="EMBL/GenBank/DDBJ databases">
        <authorList>
            <consortium name="NBRP consortium"/>
            <person name="Sawabe T."/>
            <person name="Meirelles P."/>
            <person name="Nakanishi M."/>
            <person name="Sayaka M."/>
            <person name="Hattori M."/>
            <person name="Ohkuma M."/>
        </authorList>
    </citation>
    <scope>NUCLEOTIDE SEQUENCE [LARGE SCALE GENOMIC DNA]</scope>
    <source>
        <strain evidence="14 15">JCM 19240</strain>
    </source>
</reference>
<dbReference type="GO" id="GO:0003774">
    <property type="term" value="F:cytoskeletal motor activity"/>
    <property type="evidence" value="ECO:0007669"/>
    <property type="project" value="InterPro"/>
</dbReference>
<organism evidence="14 15">
    <name type="scientific">Vibrio maritimus</name>
    <dbReference type="NCBI Taxonomy" id="990268"/>
    <lineage>
        <taxon>Bacteria</taxon>
        <taxon>Pseudomonadati</taxon>
        <taxon>Pseudomonadota</taxon>
        <taxon>Gammaproteobacteria</taxon>
        <taxon>Vibrionales</taxon>
        <taxon>Vibrionaceae</taxon>
        <taxon>Vibrio</taxon>
    </lineage>
</organism>
<keyword evidence="12" id="KW-0449">Lipoprotein</keyword>
<protein>
    <submittedName>
        <fullName evidence="14">Flagellar L-ring protein FlgH</fullName>
    </submittedName>
</protein>